<dbReference type="Proteomes" id="UP000712600">
    <property type="component" value="Unassembled WGS sequence"/>
</dbReference>
<sequence length="94" mass="10161">MPFTRTSGGKGVAAVTSATRIRFALGGTIYNAWVLGKEVGIYILIEKKNSLKADNSTGKAICPKGRGSRLEAEQLQMDLITGSCYWSKKIMSFA</sequence>
<reference evidence="1" key="1">
    <citation type="submission" date="2019-12" db="EMBL/GenBank/DDBJ databases">
        <title>Genome sequencing and annotation of Brassica cretica.</title>
        <authorList>
            <person name="Studholme D.J."/>
            <person name="Sarris P."/>
        </authorList>
    </citation>
    <scope>NUCLEOTIDE SEQUENCE</scope>
    <source>
        <strain evidence="1">PFS-109/04</strain>
        <tissue evidence="1">Leaf</tissue>
    </source>
</reference>
<name>A0A8S9RUR3_BRACR</name>
<organism evidence="1 2">
    <name type="scientific">Brassica cretica</name>
    <name type="common">Mustard</name>
    <dbReference type="NCBI Taxonomy" id="69181"/>
    <lineage>
        <taxon>Eukaryota</taxon>
        <taxon>Viridiplantae</taxon>
        <taxon>Streptophyta</taxon>
        <taxon>Embryophyta</taxon>
        <taxon>Tracheophyta</taxon>
        <taxon>Spermatophyta</taxon>
        <taxon>Magnoliopsida</taxon>
        <taxon>eudicotyledons</taxon>
        <taxon>Gunneridae</taxon>
        <taxon>Pentapetalae</taxon>
        <taxon>rosids</taxon>
        <taxon>malvids</taxon>
        <taxon>Brassicales</taxon>
        <taxon>Brassicaceae</taxon>
        <taxon>Brassiceae</taxon>
        <taxon>Brassica</taxon>
    </lineage>
</organism>
<gene>
    <name evidence="1" type="ORF">F2Q69_00032229</name>
</gene>
<evidence type="ECO:0000313" key="1">
    <source>
        <dbReference type="EMBL" id="KAF3584253.1"/>
    </source>
</evidence>
<comment type="caution">
    <text evidence="1">The sequence shown here is derived from an EMBL/GenBank/DDBJ whole genome shotgun (WGS) entry which is preliminary data.</text>
</comment>
<accession>A0A8S9RUR3</accession>
<dbReference type="EMBL" id="QGKX02000088">
    <property type="protein sequence ID" value="KAF3584253.1"/>
    <property type="molecule type" value="Genomic_DNA"/>
</dbReference>
<proteinExistence type="predicted"/>
<dbReference type="AlphaFoldDB" id="A0A8S9RUR3"/>
<protein>
    <submittedName>
        <fullName evidence="1">Uncharacterized protein</fullName>
    </submittedName>
</protein>
<evidence type="ECO:0000313" key="2">
    <source>
        <dbReference type="Proteomes" id="UP000712600"/>
    </source>
</evidence>